<comment type="caution">
    <text evidence="2">The sequence shown here is derived from an EMBL/GenBank/DDBJ whole genome shotgun (WGS) entry which is preliminary data.</text>
</comment>
<dbReference type="Proteomes" id="UP000062912">
    <property type="component" value="Unassembled WGS sequence"/>
</dbReference>
<organism evidence="2 3">
    <name type="scientific">Burkholderia pseudomultivorans</name>
    <dbReference type="NCBI Taxonomy" id="1207504"/>
    <lineage>
        <taxon>Bacteria</taxon>
        <taxon>Pseudomonadati</taxon>
        <taxon>Pseudomonadota</taxon>
        <taxon>Betaproteobacteria</taxon>
        <taxon>Burkholderiales</taxon>
        <taxon>Burkholderiaceae</taxon>
        <taxon>Burkholderia</taxon>
        <taxon>Burkholderia cepacia complex</taxon>
    </lineage>
</organism>
<dbReference type="AlphaFoldDB" id="A0A132EJP0"/>
<evidence type="ECO:0008006" key="4">
    <source>
        <dbReference type="Google" id="ProtNLM"/>
    </source>
</evidence>
<dbReference type="EMBL" id="LPJR01000025">
    <property type="protein sequence ID" value="KWF30761.1"/>
    <property type="molecule type" value="Genomic_DNA"/>
</dbReference>
<accession>A0A132EJP0</accession>
<dbReference type="RefSeq" id="WP_060240950.1">
    <property type="nucleotide sequence ID" value="NZ_LPJR01000025.1"/>
</dbReference>
<keyword evidence="1" id="KW-0732">Signal</keyword>
<feature type="signal peptide" evidence="1">
    <location>
        <begin position="1"/>
        <end position="29"/>
    </location>
</feature>
<reference evidence="2 3" key="1">
    <citation type="submission" date="2015-11" db="EMBL/GenBank/DDBJ databases">
        <title>Expanding the genomic diversity of Burkholderia species for the development of highly accurate diagnostics.</title>
        <authorList>
            <person name="Sahl J."/>
            <person name="Keim P."/>
            <person name="Wagner D."/>
        </authorList>
    </citation>
    <scope>NUCLEOTIDE SEQUENCE [LARGE SCALE GENOMIC DNA]</scope>
    <source>
        <strain evidence="2 3">MSMB368WGS</strain>
    </source>
</reference>
<evidence type="ECO:0000256" key="1">
    <source>
        <dbReference type="SAM" id="SignalP"/>
    </source>
</evidence>
<feature type="chain" id="PRO_5007290870" description="Lipoprotein" evidence="1">
    <location>
        <begin position="30"/>
        <end position="95"/>
    </location>
</feature>
<protein>
    <recommendedName>
        <fullName evidence="4">Lipoprotein</fullName>
    </recommendedName>
</protein>
<evidence type="ECO:0000313" key="2">
    <source>
        <dbReference type="EMBL" id="KWF30761.1"/>
    </source>
</evidence>
<dbReference type="PROSITE" id="PS51257">
    <property type="entry name" value="PROKAR_LIPOPROTEIN"/>
    <property type="match status" value="1"/>
</dbReference>
<name>A0A132EJP0_9BURK</name>
<evidence type="ECO:0000313" key="3">
    <source>
        <dbReference type="Proteomes" id="UP000062912"/>
    </source>
</evidence>
<proteinExistence type="predicted"/>
<gene>
    <name evidence="2" type="ORF">WT56_12110</name>
</gene>
<sequence length="95" mass="8823">MNAIFLRRCGGARRVRAALAICVLGALLAGCGGDDSGSPATAAAAAAKTNAAPAGAGGASAPVPIVVAPGAGPCPASGTAALQSPSLNSQLRCAP</sequence>